<dbReference type="GO" id="GO:0046872">
    <property type="term" value="F:metal ion binding"/>
    <property type="evidence" value="ECO:0007669"/>
    <property type="project" value="UniProtKB-KW"/>
</dbReference>
<gene>
    <name evidence="4" type="ORF">PHMEG_00018044</name>
</gene>
<evidence type="ECO:0000256" key="2">
    <source>
        <dbReference type="ARBA" id="ARBA00022723"/>
    </source>
</evidence>
<reference evidence="5" key="1">
    <citation type="submission" date="2017-03" db="EMBL/GenBank/DDBJ databases">
        <title>Phytopthora megakarya and P. palmivora, two closely related causual agents of cacao black pod achieved similar genome size and gene model numbers by different mechanisms.</title>
        <authorList>
            <person name="Ali S."/>
            <person name="Shao J."/>
            <person name="Larry D.J."/>
            <person name="Kronmiller B."/>
            <person name="Shen D."/>
            <person name="Strem M.D."/>
            <person name="Melnick R.L."/>
            <person name="Guiltinan M.J."/>
            <person name="Tyler B.M."/>
            <person name="Meinhardt L.W."/>
            <person name="Bailey B.A."/>
        </authorList>
    </citation>
    <scope>NUCLEOTIDE SEQUENCE [LARGE SCALE GENOMIC DNA]</scope>
    <source>
        <strain evidence="5">zdho120</strain>
    </source>
</reference>
<feature type="domain" description="DDE Tnp4" evidence="3">
    <location>
        <begin position="3"/>
        <end position="106"/>
    </location>
</feature>
<organism evidence="4 5">
    <name type="scientific">Phytophthora megakarya</name>
    <dbReference type="NCBI Taxonomy" id="4795"/>
    <lineage>
        <taxon>Eukaryota</taxon>
        <taxon>Sar</taxon>
        <taxon>Stramenopiles</taxon>
        <taxon>Oomycota</taxon>
        <taxon>Peronosporomycetes</taxon>
        <taxon>Peronosporales</taxon>
        <taxon>Peronosporaceae</taxon>
        <taxon>Phytophthora</taxon>
    </lineage>
</organism>
<protein>
    <recommendedName>
        <fullName evidence="3">DDE Tnp4 domain-containing protein</fullName>
    </recommendedName>
</protein>
<proteinExistence type="predicted"/>
<sequence>ASPGGMGDALAFTRWELSSVVESFLVGLYLVGDNAYSNGNTLLTPFTRPQRQVIKNNSFNFHLNQLRIRVEMVFGLLVNKWRIFKAPLRVGVKSVKNVVHVACILHKFCIDERLKESLCEDVDDDENMAATLASEPVPDSTDLTIGVNDTSTYRQCTHPLKFIQSLHRRQSCSATPTWTSCGR</sequence>
<accession>A0A225VWJ5</accession>
<dbReference type="AlphaFoldDB" id="A0A225VWJ5"/>
<evidence type="ECO:0000259" key="3">
    <source>
        <dbReference type="Pfam" id="PF13359"/>
    </source>
</evidence>
<dbReference type="OrthoDB" id="109201at2759"/>
<evidence type="ECO:0000313" key="5">
    <source>
        <dbReference type="Proteomes" id="UP000198211"/>
    </source>
</evidence>
<name>A0A225VWJ5_9STRA</name>
<dbReference type="EMBL" id="NBNE01002844">
    <property type="protein sequence ID" value="OWZ09278.1"/>
    <property type="molecule type" value="Genomic_DNA"/>
</dbReference>
<dbReference type="Pfam" id="PF13359">
    <property type="entry name" value="DDE_Tnp_4"/>
    <property type="match status" value="1"/>
</dbReference>
<keyword evidence="5" id="KW-1185">Reference proteome</keyword>
<dbReference type="InterPro" id="IPR027806">
    <property type="entry name" value="HARBI1_dom"/>
</dbReference>
<dbReference type="Proteomes" id="UP000198211">
    <property type="component" value="Unassembled WGS sequence"/>
</dbReference>
<comment type="caution">
    <text evidence="4">The sequence shown here is derived from an EMBL/GenBank/DDBJ whole genome shotgun (WGS) entry which is preliminary data.</text>
</comment>
<feature type="non-terminal residue" evidence="4">
    <location>
        <position position="1"/>
    </location>
</feature>
<comment type="cofactor">
    <cofactor evidence="1">
        <name>a divalent metal cation</name>
        <dbReference type="ChEBI" id="CHEBI:60240"/>
    </cofactor>
</comment>
<evidence type="ECO:0000256" key="1">
    <source>
        <dbReference type="ARBA" id="ARBA00001968"/>
    </source>
</evidence>
<keyword evidence="2" id="KW-0479">Metal-binding</keyword>
<evidence type="ECO:0000313" key="4">
    <source>
        <dbReference type="EMBL" id="OWZ09278.1"/>
    </source>
</evidence>